<evidence type="ECO:0000259" key="9">
    <source>
        <dbReference type="SMART" id="SM00481"/>
    </source>
</evidence>
<sequence>MRAFKMDFHVHSDFSPDSQTPMVEMIEHAIEIGVTDLCFTDHIDLDYDLSVPQGDWLFDQKGYFQSIETYRKRYPSLKIYAGVELGLQPHLGKRYMELLHPYDYDFIIGSTHTVSGHDLYRKEFFNSQTPLNAIRTYYEELLKSIEAFNGYQVIGHLDLYTRYDARTRKVLFKDYFDWVEVLLKKLIELGKGIEVNSGGFRYHLEDNNPSRELLKLYKELGGEVITLGSDAHGPEALGYRYEDNIELLKSLGFQYLSVFEKQGLIMKKII</sequence>
<keyword evidence="6 8" id="KW-0368">Histidine biosynthesis</keyword>
<dbReference type="EC" id="3.1.3.15" evidence="3 8"/>
<dbReference type="RefSeq" id="WP_204665462.1">
    <property type="nucleotide sequence ID" value="NZ_JAFBDT010000055.1"/>
</dbReference>
<evidence type="ECO:0000256" key="2">
    <source>
        <dbReference type="ARBA" id="ARBA00009152"/>
    </source>
</evidence>
<dbReference type="InterPro" id="IPR004013">
    <property type="entry name" value="PHP_dom"/>
</dbReference>
<evidence type="ECO:0000256" key="7">
    <source>
        <dbReference type="ARBA" id="ARBA00049158"/>
    </source>
</evidence>
<comment type="pathway">
    <text evidence="1 8">Amino-acid biosynthesis; L-histidine biosynthesis; L-histidine from 5-phospho-alpha-D-ribose 1-diphosphate: step 8/9.</text>
</comment>
<dbReference type="Proteomes" id="UP000767854">
    <property type="component" value="Unassembled WGS sequence"/>
</dbReference>
<keyword evidence="4 8" id="KW-0028">Amino-acid biosynthesis</keyword>
<protein>
    <recommendedName>
        <fullName evidence="3 8">Histidinol-phosphatase</fullName>
        <shortName evidence="8">HolPase</shortName>
        <ecNumber evidence="3 8">3.1.3.15</ecNumber>
    </recommendedName>
</protein>
<dbReference type="EMBL" id="JAFBDT010000055">
    <property type="protein sequence ID" value="MBM7563040.1"/>
    <property type="molecule type" value="Genomic_DNA"/>
</dbReference>
<evidence type="ECO:0000256" key="6">
    <source>
        <dbReference type="ARBA" id="ARBA00023102"/>
    </source>
</evidence>
<dbReference type="InterPro" id="IPR016195">
    <property type="entry name" value="Pol/histidinol_Pase-like"/>
</dbReference>
<dbReference type="SMART" id="SM00481">
    <property type="entry name" value="POLIIIAc"/>
    <property type="match status" value="1"/>
</dbReference>
<accession>A0ABS2MUH9</accession>
<dbReference type="Pfam" id="PF02811">
    <property type="entry name" value="PHP"/>
    <property type="match status" value="1"/>
</dbReference>
<organism evidence="10 11">
    <name type="scientific">Fusibacter tunisiensis</name>
    <dbReference type="NCBI Taxonomy" id="1008308"/>
    <lineage>
        <taxon>Bacteria</taxon>
        <taxon>Bacillati</taxon>
        <taxon>Bacillota</taxon>
        <taxon>Clostridia</taxon>
        <taxon>Eubacteriales</taxon>
        <taxon>Eubacteriales Family XII. Incertae Sedis</taxon>
        <taxon>Fusibacter</taxon>
    </lineage>
</organism>
<dbReference type="SUPFAM" id="SSF89550">
    <property type="entry name" value="PHP domain-like"/>
    <property type="match status" value="1"/>
</dbReference>
<name>A0ABS2MUH9_9FIRM</name>
<evidence type="ECO:0000313" key="10">
    <source>
        <dbReference type="EMBL" id="MBM7563040.1"/>
    </source>
</evidence>
<gene>
    <name evidence="10" type="ORF">JOC49_002615</name>
</gene>
<keyword evidence="5 8" id="KW-0378">Hydrolase</keyword>
<dbReference type="InterPro" id="IPR003141">
    <property type="entry name" value="Pol/His_phosphatase_N"/>
</dbReference>
<comment type="similarity">
    <text evidence="2 8">Belongs to the PHP hydrolase family. HisK subfamily.</text>
</comment>
<feature type="domain" description="Polymerase/histidinol phosphatase N-terminal" evidence="9">
    <location>
        <begin position="6"/>
        <end position="89"/>
    </location>
</feature>
<dbReference type="InterPro" id="IPR010140">
    <property type="entry name" value="Histidinol_P_phosphatase_HisJ"/>
</dbReference>
<reference evidence="10 11" key="1">
    <citation type="submission" date="2021-01" db="EMBL/GenBank/DDBJ databases">
        <title>Genomic Encyclopedia of Type Strains, Phase IV (KMG-IV): sequencing the most valuable type-strain genomes for metagenomic binning, comparative biology and taxonomic classification.</title>
        <authorList>
            <person name="Goeker M."/>
        </authorList>
    </citation>
    <scope>NUCLEOTIDE SEQUENCE [LARGE SCALE GENOMIC DNA]</scope>
    <source>
        <strain evidence="10 11">DSM 24436</strain>
    </source>
</reference>
<proteinExistence type="inferred from homology"/>
<evidence type="ECO:0000256" key="3">
    <source>
        <dbReference type="ARBA" id="ARBA00013085"/>
    </source>
</evidence>
<dbReference type="GO" id="GO:0004401">
    <property type="term" value="F:histidinol-phosphatase activity"/>
    <property type="evidence" value="ECO:0007669"/>
    <property type="project" value="UniProtKB-EC"/>
</dbReference>
<evidence type="ECO:0000256" key="4">
    <source>
        <dbReference type="ARBA" id="ARBA00022605"/>
    </source>
</evidence>
<comment type="catalytic activity">
    <reaction evidence="7 8">
        <text>L-histidinol phosphate + H2O = L-histidinol + phosphate</text>
        <dbReference type="Rhea" id="RHEA:14465"/>
        <dbReference type="ChEBI" id="CHEBI:15377"/>
        <dbReference type="ChEBI" id="CHEBI:43474"/>
        <dbReference type="ChEBI" id="CHEBI:57699"/>
        <dbReference type="ChEBI" id="CHEBI:57980"/>
        <dbReference type="EC" id="3.1.3.15"/>
    </reaction>
</comment>
<comment type="caution">
    <text evidence="10">The sequence shown here is derived from an EMBL/GenBank/DDBJ whole genome shotgun (WGS) entry which is preliminary data.</text>
</comment>
<dbReference type="NCBIfam" id="TIGR01856">
    <property type="entry name" value="hisJ_fam"/>
    <property type="match status" value="1"/>
</dbReference>
<keyword evidence="11" id="KW-1185">Reference proteome</keyword>
<evidence type="ECO:0000256" key="1">
    <source>
        <dbReference type="ARBA" id="ARBA00004970"/>
    </source>
</evidence>
<evidence type="ECO:0000256" key="5">
    <source>
        <dbReference type="ARBA" id="ARBA00022801"/>
    </source>
</evidence>
<dbReference type="PANTHER" id="PTHR21039">
    <property type="entry name" value="HISTIDINOL PHOSPHATASE-RELATED"/>
    <property type="match status" value="1"/>
</dbReference>
<dbReference type="PANTHER" id="PTHR21039:SF0">
    <property type="entry name" value="HISTIDINOL-PHOSPHATASE"/>
    <property type="match status" value="1"/>
</dbReference>
<evidence type="ECO:0000256" key="8">
    <source>
        <dbReference type="RuleBase" id="RU366003"/>
    </source>
</evidence>
<evidence type="ECO:0000313" key="11">
    <source>
        <dbReference type="Proteomes" id="UP000767854"/>
    </source>
</evidence>
<dbReference type="Gene3D" id="3.20.20.140">
    <property type="entry name" value="Metal-dependent hydrolases"/>
    <property type="match status" value="1"/>
</dbReference>